<dbReference type="AlphaFoldDB" id="A0A5D3AXM6"/>
<keyword evidence="3" id="KW-1185">Reference proteome</keyword>
<evidence type="ECO:0000256" key="1">
    <source>
        <dbReference type="SAM" id="MobiDB-lite"/>
    </source>
</evidence>
<evidence type="ECO:0000313" key="3">
    <source>
        <dbReference type="Proteomes" id="UP000322245"/>
    </source>
</evidence>
<comment type="caution">
    <text evidence="2">The sequence shown here is derived from an EMBL/GenBank/DDBJ whole genome shotgun (WGS) entry which is preliminary data.</text>
</comment>
<feature type="compositionally biased region" description="Acidic residues" evidence="1">
    <location>
        <begin position="419"/>
        <end position="435"/>
    </location>
</feature>
<dbReference type="EMBL" id="NIDF01000028">
    <property type="protein sequence ID" value="TYJ56125.1"/>
    <property type="molecule type" value="Genomic_DNA"/>
</dbReference>
<feature type="compositionally biased region" description="Basic residues" evidence="1">
    <location>
        <begin position="441"/>
        <end position="455"/>
    </location>
</feature>
<sequence>MSPPTSIQPINAVPAVSPNAVIAPVATWDLAGEVAGPFFDVRRVVRILPTFTKSEMVAKMAATAYLWVENVPTSDIDFNINGGNIVGESDVMWIWGQKTGHGTNTAMSGSLWNPDTATTVGGTAGLGYHTLDAATATVKFDDVTGWTTEISTRYPRRFPSAKYSISVTPLDVPTLGRYVRAYKAHNLALAEKLEDEKPGFTVNESGIGYTQDRIELRAKTFCFKGAENRLSGETLTNVEDEHPVISTLLKQVDGSRYRRRPWPKAFVRTPSGGVLPVSFHSLGALPDTAILTCGFGLEGYLMSGDSKAGLEWVTEIVIIEGLLEEKVSVGTGPKTPRKRKADVDMDVLLGLSSGRKGELDMLPGGSAGEADATYDVAAAVAMDSAPNTPTKPSAVTAVTAPVAGPSNQPIFVNVEAEVAYETEGEGEEEQEEQEEVVVGKGKGKAKAKPSRHGRK</sequence>
<protein>
    <submittedName>
        <fullName evidence="2">Uncharacterized protein</fullName>
    </submittedName>
</protein>
<proteinExistence type="predicted"/>
<reference evidence="2 3" key="1">
    <citation type="submission" date="2017-05" db="EMBL/GenBank/DDBJ databases">
        <title>The Genome Sequence of Tsuchiyaea wingfieldii DSM 27421.</title>
        <authorList>
            <person name="Cuomo C."/>
            <person name="Passer A."/>
            <person name="Billmyre B."/>
            <person name="Heitman J."/>
        </authorList>
    </citation>
    <scope>NUCLEOTIDE SEQUENCE [LARGE SCALE GENOMIC DNA]</scope>
    <source>
        <strain evidence="2 3">DSM 27421</strain>
    </source>
</reference>
<evidence type="ECO:0000313" key="2">
    <source>
        <dbReference type="EMBL" id="TYJ56125.1"/>
    </source>
</evidence>
<accession>A0A5D3AXM6</accession>
<gene>
    <name evidence="2" type="ORF">B9479_003111</name>
</gene>
<name>A0A5D3AXM6_9TREE</name>
<organism evidence="2 3">
    <name type="scientific">Cryptococcus floricola</name>
    <dbReference type="NCBI Taxonomy" id="2591691"/>
    <lineage>
        <taxon>Eukaryota</taxon>
        <taxon>Fungi</taxon>
        <taxon>Dikarya</taxon>
        <taxon>Basidiomycota</taxon>
        <taxon>Agaricomycotina</taxon>
        <taxon>Tremellomycetes</taxon>
        <taxon>Tremellales</taxon>
        <taxon>Cryptococcaceae</taxon>
        <taxon>Cryptococcus</taxon>
    </lineage>
</organism>
<dbReference type="Proteomes" id="UP000322245">
    <property type="component" value="Unassembled WGS sequence"/>
</dbReference>
<feature type="region of interest" description="Disordered" evidence="1">
    <location>
        <begin position="419"/>
        <end position="455"/>
    </location>
</feature>